<keyword evidence="6" id="KW-0812">Transmembrane</keyword>
<dbReference type="GO" id="GO:0006508">
    <property type="term" value="P:proteolysis"/>
    <property type="evidence" value="ECO:0007669"/>
    <property type="project" value="UniProtKB-KW"/>
</dbReference>
<protein>
    <submittedName>
        <fullName evidence="8">Peptidase S41</fullName>
    </submittedName>
</protein>
<dbReference type="Gene3D" id="3.30.750.44">
    <property type="match status" value="1"/>
</dbReference>
<dbReference type="InterPro" id="IPR004447">
    <property type="entry name" value="Peptidase_S41A"/>
</dbReference>
<dbReference type="GO" id="GO:0030288">
    <property type="term" value="C:outer membrane-bounded periplasmic space"/>
    <property type="evidence" value="ECO:0007669"/>
    <property type="project" value="TreeGrafter"/>
</dbReference>
<dbReference type="AlphaFoldDB" id="A0A3G9JHQ5"/>
<evidence type="ECO:0000256" key="2">
    <source>
        <dbReference type="ARBA" id="ARBA00022670"/>
    </source>
</evidence>
<gene>
    <name evidence="8" type="ORF">SG0102_03950</name>
</gene>
<evidence type="ECO:0000256" key="3">
    <source>
        <dbReference type="ARBA" id="ARBA00022801"/>
    </source>
</evidence>
<dbReference type="GO" id="GO:0004175">
    <property type="term" value="F:endopeptidase activity"/>
    <property type="evidence" value="ECO:0007669"/>
    <property type="project" value="TreeGrafter"/>
</dbReference>
<dbReference type="GO" id="GO:0008236">
    <property type="term" value="F:serine-type peptidase activity"/>
    <property type="evidence" value="ECO:0007669"/>
    <property type="project" value="UniProtKB-KW"/>
</dbReference>
<dbReference type="KEGG" id="ebm:SG0102_03950"/>
<comment type="similarity">
    <text evidence="1 5">Belongs to the peptidase S41A family.</text>
</comment>
<dbReference type="Proteomes" id="UP000268059">
    <property type="component" value="Chromosome"/>
</dbReference>
<dbReference type="SMART" id="SM00228">
    <property type="entry name" value="PDZ"/>
    <property type="match status" value="1"/>
</dbReference>
<dbReference type="Gene3D" id="2.30.42.10">
    <property type="match status" value="1"/>
</dbReference>
<dbReference type="Pfam" id="PF03572">
    <property type="entry name" value="Peptidase_S41"/>
    <property type="match status" value="1"/>
</dbReference>
<evidence type="ECO:0000313" key="8">
    <source>
        <dbReference type="EMBL" id="BBH25461.1"/>
    </source>
</evidence>
<dbReference type="SMART" id="SM00245">
    <property type="entry name" value="TSPc"/>
    <property type="match status" value="1"/>
</dbReference>
<dbReference type="Gene3D" id="1.10.101.10">
    <property type="entry name" value="PGBD-like superfamily/PGBD"/>
    <property type="match status" value="1"/>
</dbReference>
<keyword evidence="6" id="KW-1133">Transmembrane helix</keyword>
<dbReference type="EMBL" id="AP019309">
    <property type="protein sequence ID" value="BBH25461.1"/>
    <property type="molecule type" value="Genomic_DNA"/>
</dbReference>
<dbReference type="Gene3D" id="3.90.226.10">
    <property type="entry name" value="2-enoyl-CoA Hydratase, Chain A, domain 1"/>
    <property type="match status" value="1"/>
</dbReference>
<dbReference type="CDD" id="cd07560">
    <property type="entry name" value="Peptidase_S41_CPP"/>
    <property type="match status" value="1"/>
</dbReference>
<keyword evidence="3 5" id="KW-0378">Hydrolase</keyword>
<dbReference type="InterPro" id="IPR036034">
    <property type="entry name" value="PDZ_sf"/>
</dbReference>
<dbReference type="FunCoup" id="A0A3G9JHQ5">
    <property type="interactions" value="342"/>
</dbReference>
<evidence type="ECO:0000256" key="5">
    <source>
        <dbReference type="RuleBase" id="RU004404"/>
    </source>
</evidence>
<evidence type="ECO:0000256" key="1">
    <source>
        <dbReference type="ARBA" id="ARBA00009179"/>
    </source>
</evidence>
<dbReference type="PROSITE" id="PS50106">
    <property type="entry name" value="PDZ"/>
    <property type="match status" value="1"/>
</dbReference>
<dbReference type="SUPFAM" id="SSF50156">
    <property type="entry name" value="PDZ domain-like"/>
    <property type="match status" value="1"/>
</dbReference>
<dbReference type="PANTHER" id="PTHR32060:SF30">
    <property type="entry name" value="CARBOXY-TERMINAL PROCESSING PROTEASE CTPA"/>
    <property type="match status" value="1"/>
</dbReference>
<keyword evidence="4 5" id="KW-0720">Serine protease</keyword>
<organism evidence="8 9">
    <name type="scientific">Intestinibaculum porci</name>
    <dbReference type="NCBI Taxonomy" id="2487118"/>
    <lineage>
        <taxon>Bacteria</taxon>
        <taxon>Bacillati</taxon>
        <taxon>Bacillota</taxon>
        <taxon>Erysipelotrichia</taxon>
        <taxon>Erysipelotrichales</taxon>
        <taxon>Erysipelotrichaceae</taxon>
        <taxon>Intestinibaculum</taxon>
    </lineage>
</organism>
<dbReference type="InterPro" id="IPR002477">
    <property type="entry name" value="Peptidoglycan-bd-like"/>
</dbReference>
<name>A0A3G9JHQ5_9FIRM</name>
<dbReference type="GO" id="GO:0007165">
    <property type="term" value="P:signal transduction"/>
    <property type="evidence" value="ECO:0007669"/>
    <property type="project" value="TreeGrafter"/>
</dbReference>
<evidence type="ECO:0000313" key="9">
    <source>
        <dbReference type="Proteomes" id="UP000268059"/>
    </source>
</evidence>
<keyword evidence="9" id="KW-1185">Reference proteome</keyword>
<sequence length="475" mass="52319">MHKEHKKWRLKPYSAVIIGLVCLSLGLGLGYVMFKTPEVPAVSVKQTVDNKTLRQVYKILKDQFKDTTNSSKSLSDRMIAGLVKGLGDPHTAYMTKEEYMQFDSSLAGSYVGIGISYLVVNQGALITNCFENSNAYKAGIRTGDILTHVDGVSLAHKNADAMNTMIRGDEGSFSNFTYLSQGKAINKHIKRKATQSDVFYKEVSVKKKKAGVITISAFSDATGKLVAKALKQMQNDHVDTLIMDVRNNGGGYIDAAEDCLALFNKAGTVLYSLKDRQGKVTSVKDTTDTAYHFAHNYILVNNHSASASEILTQSLKELNGFQVIGTPTYGKSTVQVEVPLSNNGVLKYTYASWMSAKGKIISKKGIQPNLYVKGADLDPMELNAPKKTYTQNDLNAYIASMETMLKGLGYKVDRTDGYFSPAVKKALTSYQKKQKLPGKGKYNKKTYYYLLSDYLKALKSGRYDPELKKALGGVS</sequence>
<accession>A0A3G9JHQ5</accession>
<dbReference type="InterPro" id="IPR036365">
    <property type="entry name" value="PGBD-like_sf"/>
</dbReference>
<dbReference type="InterPro" id="IPR001478">
    <property type="entry name" value="PDZ"/>
</dbReference>
<dbReference type="InterPro" id="IPR029045">
    <property type="entry name" value="ClpP/crotonase-like_dom_sf"/>
</dbReference>
<evidence type="ECO:0000256" key="6">
    <source>
        <dbReference type="SAM" id="Phobius"/>
    </source>
</evidence>
<evidence type="ECO:0000259" key="7">
    <source>
        <dbReference type="PROSITE" id="PS50106"/>
    </source>
</evidence>
<evidence type="ECO:0000256" key="4">
    <source>
        <dbReference type="ARBA" id="ARBA00022825"/>
    </source>
</evidence>
<dbReference type="InterPro" id="IPR005151">
    <property type="entry name" value="Tail-specific_protease"/>
</dbReference>
<dbReference type="OrthoDB" id="9812068at2"/>
<keyword evidence="2 5" id="KW-0645">Protease</keyword>
<feature type="domain" description="PDZ" evidence="7">
    <location>
        <begin position="99"/>
        <end position="159"/>
    </location>
</feature>
<reference evidence="8 9" key="1">
    <citation type="submission" date="2018-11" db="EMBL/GenBank/DDBJ databases">
        <title>Novel Erysipelotrichaceae bacterium isolated from small intestine of a swine.</title>
        <authorList>
            <person name="Kim J.S."/>
            <person name="Choe H."/>
            <person name="Lee Y.R."/>
            <person name="Kim K.M."/>
            <person name="Park D.S."/>
        </authorList>
    </citation>
    <scope>NUCLEOTIDE SEQUENCE [LARGE SCALE GENOMIC DNA]</scope>
    <source>
        <strain evidence="8 9">SG0102</strain>
    </source>
</reference>
<dbReference type="RefSeq" id="WP_125118411.1">
    <property type="nucleotide sequence ID" value="NZ_AP019309.1"/>
</dbReference>
<feature type="transmembrane region" description="Helical" evidence="6">
    <location>
        <begin position="12"/>
        <end position="34"/>
    </location>
</feature>
<keyword evidence="6" id="KW-0472">Membrane</keyword>
<dbReference type="PANTHER" id="PTHR32060">
    <property type="entry name" value="TAIL-SPECIFIC PROTEASE"/>
    <property type="match status" value="1"/>
</dbReference>
<proteinExistence type="inferred from homology"/>
<dbReference type="SUPFAM" id="SSF52096">
    <property type="entry name" value="ClpP/crotonase"/>
    <property type="match status" value="1"/>
</dbReference>
<dbReference type="InterPro" id="IPR036366">
    <property type="entry name" value="PGBDSf"/>
</dbReference>
<dbReference type="Pfam" id="PF01471">
    <property type="entry name" value="PG_binding_1"/>
    <property type="match status" value="1"/>
</dbReference>
<dbReference type="NCBIfam" id="TIGR00225">
    <property type="entry name" value="prc"/>
    <property type="match status" value="1"/>
</dbReference>
<dbReference type="InParanoid" id="A0A3G9JHQ5"/>
<dbReference type="SUPFAM" id="SSF47090">
    <property type="entry name" value="PGBD-like"/>
    <property type="match status" value="1"/>
</dbReference>